<evidence type="ECO:0000256" key="3">
    <source>
        <dbReference type="ARBA" id="ARBA00022448"/>
    </source>
</evidence>
<comment type="similarity">
    <text evidence="2 12">Belongs to the chloride channel (TC 2.A.49) family.</text>
</comment>
<keyword evidence="6 12" id="KW-0406">Ion transport</keyword>
<dbReference type="Gene3D" id="3.10.580.10">
    <property type="entry name" value="CBS-domain"/>
    <property type="match status" value="1"/>
</dbReference>
<gene>
    <name evidence="15" type="ORF">SO802_027738</name>
</gene>
<evidence type="ECO:0000256" key="10">
    <source>
        <dbReference type="ARBA" id="ARBA00023303"/>
    </source>
</evidence>
<dbReference type="Pfam" id="PF00654">
    <property type="entry name" value="Voltage_CLC"/>
    <property type="match status" value="1"/>
</dbReference>
<proteinExistence type="inferred from homology"/>
<dbReference type="InterPro" id="IPR050368">
    <property type="entry name" value="ClC-type_chloride_channel"/>
</dbReference>
<feature type="transmembrane region" description="Helical" evidence="12">
    <location>
        <begin position="266"/>
        <end position="290"/>
    </location>
</feature>
<feature type="region of interest" description="Disordered" evidence="13">
    <location>
        <begin position="61"/>
        <end position="111"/>
    </location>
</feature>
<dbReference type="PANTHER" id="PTHR43427:SF6">
    <property type="entry name" value="CHLORIDE CHANNEL PROTEIN CLC-E"/>
    <property type="match status" value="1"/>
</dbReference>
<dbReference type="Pfam" id="PF00571">
    <property type="entry name" value="CBS"/>
    <property type="match status" value="1"/>
</dbReference>
<evidence type="ECO:0000256" key="2">
    <source>
        <dbReference type="ARBA" id="ARBA00009476"/>
    </source>
</evidence>
<evidence type="ECO:0000256" key="5">
    <source>
        <dbReference type="ARBA" id="ARBA00022989"/>
    </source>
</evidence>
<dbReference type="EMBL" id="JAZDWU010000010">
    <property type="protein sequence ID" value="KAK9987499.1"/>
    <property type="molecule type" value="Genomic_DNA"/>
</dbReference>
<dbReference type="PROSITE" id="PS51371">
    <property type="entry name" value="CBS"/>
    <property type="match status" value="1"/>
</dbReference>
<feature type="transmembrane region" description="Helical" evidence="12">
    <location>
        <begin position="348"/>
        <end position="374"/>
    </location>
</feature>
<dbReference type="PANTHER" id="PTHR43427">
    <property type="entry name" value="CHLORIDE CHANNEL PROTEIN CLC-E"/>
    <property type="match status" value="1"/>
</dbReference>
<comment type="subcellular location">
    <subcellularLocation>
        <location evidence="1 12">Membrane</location>
        <topology evidence="1 12">Multi-pass membrane protein</topology>
    </subcellularLocation>
</comment>
<dbReference type="PRINTS" id="PR00762">
    <property type="entry name" value="CLCHANNEL"/>
</dbReference>
<dbReference type="Proteomes" id="UP001459277">
    <property type="component" value="Unassembled WGS sequence"/>
</dbReference>
<protein>
    <recommendedName>
        <fullName evidence="12">Chloride channel protein</fullName>
    </recommendedName>
</protein>
<feature type="region of interest" description="Disordered" evidence="13">
    <location>
        <begin position="1"/>
        <end position="21"/>
    </location>
</feature>
<evidence type="ECO:0000256" key="7">
    <source>
        <dbReference type="ARBA" id="ARBA00023136"/>
    </source>
</evidence>
<accession>A0AAW2BRW8</accession>
<sequence>MQCGVWNVQSATPTPTPTPTPTRFLNLTQRYYELLPFPGAYKISHKNSLLLLFSCTKSRGRRRRRTGSGFGFPFPNLNPCALPPPQTGQSESESDDKNNDEPETTTTPVKETNNSATIISSCLVGLLTGIAVVLFNNAVHEIREFCWDGIPSRGASWLREEPVQLIWKQVILVPASGGFIVTLLTLLQTTTEHAPSLLDQHQHSSSSLSNHLKAAFRPFIKALSACVTLGTGNSLGPEGPSVEIGTSIAKGVATLFDKFPHRNLSLVAAGSAAGISSGFNAAFAGCFFAVESVLWPSPKEPSVSLTNTTSMVILSAVIASVVSEVGLGSEPAFKVPEYDFRSPSELPLYLLLGILCGLVSLALSRCTAYMLVIVNNIHNSFGIPRALFPVMGGITVGLMALAYPEILYWGFQNVDILLESRPFVKGLSADLLVQLVAVKIVATSLCRASGLVGGYYAPSLFIGAATGMAYGKFISLAVAQSNSMIPPSILEVASPQAYGLVGMAATLAGVCQVPLTAVLLLFELTQDYRIVLPLLGAVGLSSWVTSGQTRRRDVKEIKKLKQDSSNTKQLTTKASFISDLCEIESSLCVNGSDIESKELEMGISVSEAMRTRYVTVFMSTSLKDTVTLMLAEKQSCAMIVDESNILIGLLTLGKIEVYSKIFKERSERPKVLSVSEMCSLDGEICRVPWTATPSMDLLSAQISMNKYGMSQVPVVKEYVEDCRGHPVGLLDAECINLTCRAQATRESLSCYSTLETQSLIEEDEYV</sequence>
<keyword evidence="7 12" id="KW-0472">Membrane</keyword>
<name>A0AAW2BRW8_9ROSI</name>
<dbReference type="SUPFAM" id="SSF54631">
    <property type="entry name" value="CBS-domain pair"/>
    <property type="match status" value="1"/>
</dbReference>
<feature type="transmembrane region" description="Helical" evidence="12">
    <location>
        <begin position="500"/>
        <end position="522"/>
    </location>
</feature>
<comment type="caution">
    <text evidence="12">Lacks conserved residue(s) required for the propagation of feature annotation.</text>
</comment>
<dbReference type="InterPro" id="IPR000644">
    <property type="entry name" value="CBS_dom"/>
</dbReference>
<dbReference type="GO" id="GO:0009535">
    <property type="term" value="C:chloroplast thylakoid membrane"/>
    <property type="evidence" value="ECO:0007669"/>
    <property type="project" value="TreeGrafter"/>
</dbReference>
<dbReference type="AlphaFoldDB" id="A0AAW2BRW8"/>
<feature type="transmembrane region" description="Helical" evidence="12">
    <location>
        <begin position="116"/>
        <end position="135"/>
    </location>
</feature>
<organism evidence="15 16">
    <name type="scientific">Lithocarpus litseifolius</name>
    <dbReference type="NCBI Taxonomy" id="425828"/>
    <lineage>
        <taxon>Eukaryota</taxon>
        <taxon>Viridiplantae</taxon>
        <taxon>Streptophyta</taxon>
        <taxon>Embryophyta</taxon>
        <taxon>Tracheophyta</taxon>
        <taxon>Spermatophyta</taxon>
        <taxon>Magnoliopsida</taxon>
        <taxon>eudicotyledons</taxon>
        <taxon>Gunneridae</taxon>
        <taxon>Pentapetalae</taxon>
        <taxon>rosids</taxon>
        <taxon>fabids</taxon>
        <taxon>Fagales</taxon>
        <taxon>Fagaceae</taxon>
        <taxon>Lithocarpus</taxon>
    </lineage>
</organism>
<keyword evidence="8" id="KW-0869">Chloride channel</keyword>
<evidence type="ECO:0000256" key="6">
    <source>
        <dbReference type="ARBA" id="ARBA00023065"/>
    </source>
</evidence>
<feature type="transmembrane region" description="Helical" evidence="12">
    <location>
        <begin position="386"/>
        <end position="411"/>
    </location>
</feature>
<evidence type="ECO:0000313" key="16">
    <source>
        <dbReference type="Proteomes" id="UP001459277"/>
    </source>
</evidence>
<evidence type="ECO:0000259" key="14">
    <source>
        <dbReference type="PROSITE" id="PS51371"/>
    </source>
</evidence>
<keyword evidence="10" id="KW-0407">Ion channel</keyword>
<feature type="transmembrane region" description="Helical" evidence="12">
    <location>
        <begin position="456"/>
        <end position="479"/>
    </location>
</feature>
<evidence type="ECO:0000256" key="8">
    <source>
        <dbReference type="ARBA" id="ARBA00023173"/>
    </source>
</evidence>
<dbReference type="Gene3D" id="1.10.3080.10">
    <property type="entry name" value="Clc chloride channel"/>
    <property type="match status" value="1"/>
</dbReference>
<dbReference type="InterPro" id="IPR014743">
    <property type="entry name" value="Cl-channel_core"/>
</dbReference>
<evidence type="ECO:0000256" key="1">
    <source>
        <dbReference type="ARBA" id="ARBA00004141"/>
    </source>
</evidence>
<dbReference type="GO" id="GO:0034707">
    <property type="term" value="C:chloride channel complex"/>
    <property type="evidence" value="ECO:0007669"/>
    <property type="project" value="UniProtKB-KW"/>
</dbReference>
<reference evidence="15 16" key="1">
    <citation type="submission" date="2024-01" db="EMBL/GenBank/DDBJ databases">
        <title>A telomere-to-telomere, gap-free genome of sweet tea (Lithocarpus litseifolius).</title>
        <authorList>
            <person name="Zhou J."/>
        </authorList>
    </citation>
    <scope>NUCLEOTIDE SEQUENCE [LARGE SCALE GENOMIC DNA]</scope>
    <source>
        <strain evidence="15">Zhou-2022a</strain>
        <tissue evidence="15">Leaf</tissue>
    </source>
</reference>
<keyword evidence="9 12" id="KW-0868">Chloride</keyword>
<keyword evidence="5 12" id="KW-1133">Transmembrane helix</keyword>
<dbReference type="InterPro" id="IPR046342">
    <property type="entry name" value="CBS_dom_sf"/>
</dbReference>
<feature type="transmembrane region" description="Helical" evidence="12">
    <location>
        <begin position="528"/>
        <end position="545"/>
    </location>
</feature>
<feature type="transmembrane region" description="Helical" evidence="12">
    <location>
        <begin position="166"/>
        <end position="187"/>
    </location>
</feature>
<keyword evidence="3 12" id="KW-0813">Transport</keyword>
<dbReference type="GO" id="GO:0005254">
    <property type="term" value="F:chloride channel activity"/>
    <property type="evidence" value="ECO:0007669"/>
    <property type="project" value="UniProtKB-UniRule"/>
</dbReference>
<evidence type="ECO:0000256" key="4">
    <source>
        <dbReference type="ARBA" id="ARBA00022692"/>
    </source>
</evidence>
<keyword evidence="4 12" id="KW-0812">Transmembrane</keyword>
<dbReference type="InterPro" id="IPR001807">
    <property type="entry name" value="ClC"/>
</dbReference>
<dbReference type="CDD" id="cd04592">
    <property type="entry name" value="CBS_pair_voltage-gated_CLC_euk_bac"/>
    <property type="match status" value="1"/>
</dbReference>
<keyword evidence="11" id="KW-0129">CBS domain</keyword>
<keyword evidence="16" id="KW-1185">Reference proteome</keyword>
<comment type="caution">
    <text evidence="15">The sequence shown here is derived from an EMBL/GenBank/DDBJ whole genome shotgun (WGS) entry which is preliminary data.</text>
</comment>
<evidence type="ECO:0000313" key="15">
    <source>
        <dbReference type="EMBL" id="KAK9987499.1"/>
    </source>
</evidence>
<feature type="domain" description="CBS" evidence="14">
    <location>
        <begin position="609"/>
        <end position="667"/>
    </location>
</feature>
<evidence type="ECO:0000256" key="9">
    <source>
        <dbReference type="ARBA" id="ARBA00023214"/>
    </source>
</evidence>
<dbReference type="SUPFAM" id="SSF81340">
    <property type="entry name" value="Clc chloride channel"/>
    <property type="match status" value="1"/>
</dbReference>
<dbReference type="CDD" id="cd00400">
    <property type="entry name" value="Voltage_gated_ClC"/>
    <property type="match status" value="1"/>
</dbReference>
<evidence type="ECO:0000256" key="12">
    <source>
        <dbReference type="RuleBase" id="RU361221"/>
    </source>
</evidence>
<evidence type="ECO:0000256" key="13">
    <source>
        <dbReference type="SAM" id="MobiDB-lite"/>
    </source>
</evidence>
<evidence type="ECO:0000256" key="11">
    <source>
        <dbReference type="PROSITE-ProRule" id="PRU00703"/>
    </source>
</evidence>